<reference evidence="1 2" key="1">
    <citation type="journal article" date="2016" name="Mol. Biol. Evol.">
        <title>Comparative Genomics of Early-Diverging Mushroom-Forming Fungi Provides Insights into the Origins of Lignocellulose Decay Capabilities.</title>
        <authorList>
            <person name="Nagy L.G."/>
            <person name="Riley R."/>
            <person name="Tritt A."/>
            <person name="Adam C."/>
            <person name="Daum C."/>
            <person name="Floudas D."/>
            <person name="Sun H."/>
            <person name="Yadav J.S."/>
            <person name="Pangilinan J."/>
            <person name="Larsson K.H."/>
            <person name="Matsuura K."/>
            <person name="Barry K."/>
            <person name="Labutti K."/>
            <person name="Kuo R."/>
            <person name="Ohm R.A."/>
            <person name="Bhattacharya S.S."/>
            <person name="Shirouzu T."/>
            <person name="Yoshinaga Y."/>
            <person name="Martin F.M."/>
            <person name="Grigoriev I.V."/>
            <person name="Hibbett D.S."/>
        </authorList>
    </citation>
    <scope>NUCLEOTIDE SEQUENCE [LARGE SCALE GENOMIC DNA]</scope>
    <source>
        <strain evidence="1 2">CBS 109695</strain>
    </source>
</reference>
<evidence type="ECO:0000313" key="1">
    <source>
        <dbReference type="EMBL" id="KZP09859.1"/>
    </source>
</evidence>
<dbReference type="EMBL" id="KV417691">
    <property type="protein sequence ID" value="KZP09859.1"/>
    <property type="molecule type" value="Genomic_DNA"/>
</dbReference>
<keyword evidence="2" id="KW-1185">Reference proteome</keyword>
<organism evidence="1 2">
    <name type="scientific">Athelia psychrophila</name>
    <dbReference type="NCBI Taxonomy" id="1759441"/>
    <lineage>
        <taxon>Eukaryota</taxon>
        <taxon>Fungi</taxon>
        <taxon>Dikarya</taxon>
        <taxon>Basidiomycota</taxon>
        <taxon>Agaricomycotina</taxon>
        <taxon>Agaricomycetes</taxon>
        <taxon>Agaricomycetidae</taxon>
        <taxon>Atheliales</taxon>
        <taxon>Atheliaceae</taxon>
        <taxon>Athelia</taxon>
    </lineage>
</organism>
<dbReference type="AlphaFoldDB" id="A0A165YS73"/>
<proteinExistence type="predicted"/>
<name>A0A165YS73_9AGAM</name>
<accession>A0A165YS73</accession>
<dbReference type="Proteomes" id="UP000076532">
    <property type="component" value="Unassembled WGS sequence"/>
</dbReference>
<dbReference type="OrthoDB" id="3197992at2759"/>
<sequence>MHRYSARVCIKQYRVRAGTTSTLIIFHPHKFSGNMCVHQHFGDWYYGCGHFFGVRYSGEVRDCNQPDCRTSKIHMHRIGGSDTAECYCKEMIYENRIIENYVDEAKCPHCEEPSIQARLRQSQSQGW</sequence>
<evidence type="ECO:0000313" key="2">
    <source>
        <dbReference type="Proteomes" id="UP000076532"/>
    </source>
</evidence>
<protein>
    <submittedName>
        <fullName evidence="1">Uncharacterized protein</fullName>
    </submittedName>
</protein>
<gene>
    <name evidence="1" type="ORF">FIBSPDRAFT_229627</name>
</gene>